<dbReference type="AlphaFoldDB" id="A0A448WFN5"/>
<reference evidence="1" key="1">
    <citation type="submission" date="2018-11" db="EMBL/GenBank/DDBJ databases">
        <authorList>
            <consortium name="Pathogen Informatics"/>
        </authorList>
    </citation>
    <scope>NUCLEOTIDE SEQUENCE</scope>
</reference>
<organism evidence="1 2">
    <name type="scientific">Protopolystoma xenopodis</name>
    <dbReference type="NCBI Taxonomy" id="117903"/>
    <lineage>
        <taxon>Eukaryota</taxon>
        <taxon>Metazoa</taxon>
        <taxon>Spiralia</taxon>
        <taxon>Lophotrochozoa</taxon>
        <taxon>Platyhelminthes</taxon>
        <taxon>Monogenea</taxon>
        <taxon>Polyopisthocotylea</taxon>
        <taxon>Polystomatidea</taxon>
        <taxon>Polystomatidae</taxon>
        <taxon>Protopolystoma</taxon>
    </lineage>
</organism>
<protein>
    <submittedName>
        <fullName evidence="1">Uncharacterized protein</fullName>
    </submittedName>
</protein>
<accession>A0A448WFN5</accession>
<sequence length="47" mass="5306">MMKRHIFSRQHWKRGLRAAYSDDPPGSLDSDTIGALNFSFIHPPPPG</sequence>
<keyword evidence="2" id="KW-1185">Reference proteome</keyword>
<name>A0A448WFN5_9PLAT</name>
<proteinExistence type="predicted"/>
<evidence type="ECO:0000313" key="1">
    <source>
        <dbReference type="EMBL" id="VEL10469.1"/>
    </source>
</evidence>
<gene>
    <name evidence="1" type="ORF">PXEA_LOCUS3909</name>
</gene>
<comment type="caution">
    <text evidence="1">The sequence shown here is derived from an EMBL/GenBank/DDBJ whole genome shotgun (WGS) entry which is preliminary data.</text>
</comment>
<dbReference type="EMBL" id="CAAALY010009091">
    <property type="protein sequence ID" value="VEL10469.1"/>
    <property type="molecule type" value="Genomic_DNA"/>
</dbReference>
<evidence type="ECO:0000313" key="2">
    <source>
        <dbReference type="Proteomes" id="UP000784294"/>
    </source>
</evidence>
<dbReference type="Proteomes" id="UP000784294">
    <property type="component" value="Unassembled WGS sequence"/>
</dbReference>